<gene>
    <name evidence="1" type="ORF">K1W69_03425</name>
</gene>
<dbReference type="Proteomes" id="UP001196509">
    <property type="component" value="Unassembled WGS sequence"/>
</dbReference>
<name>A0AAE2ZMS9_9HYPH</name>
<accession>A0AAE2ZMS9</accession>
<protein>
    <submittedName>
        <fullName evidence="1">Uncharacterized protein</fullName>
    </submittedName>
</protein>
<evidence type="ECO:0000313" key="1">
    <source>
        <dbReference type="EMBL" id="MBW8636227.1"/>
    </source>
</evidence>
<organism evidence="1 2">
    <name type="scientific">Flavimaribacter sediminis</name>
    <dbReference type="NCBI Taxonomy" id="2865987"/>
    <lineage>
        <taxon>Bacteria</taxon>
        <taxon>Pseudomonadati</taxon>
        <taxon>Pseudomonadota</taxon>
        <taxon>Alphaproteobacteria</taxon>
        <taxon>Hyphomicrobiales</taxon>
        <taxon>Rhizobiaceae</taxon>
        <taxon>Flavimaribacter</taxon>
    </lineage>
</organism>
<reference evidence="1" key="1">
    <citation type="submission" date="2021-08" db="EMBL/GenBank/DDBJ databases">
        <title>Hoeflea bacterium WL0058 sp. nov., isolated from the sediment.</title>
        <authorList>
            <person name="Wang L."/>
            <person name="Zhang D."/>
        </authorList>
    </citation>
    <scope>NUCLEOTIDE SEQUENCE</scope>
    <source>
        <strain evidence="1">WL0058</strain>
    </source>
</reference>
<proteinExistence type="predicted"/>
<keyword evidence="2" id="KW-1185">Reference proteome</keyword>
<comment type="caution">
    <text evidence="1">The sequence shown here is derived from an EMBL/GenBank/DDBJ whole genome shotgun (WGS) entry which is preliminary data.</text>
</comment>
<evidence type="ECO:0000313" key="2">
    <source>
        <dbReference type="Proteomes" id="UP001196509"/>
    </source>
</evidence>
<dbReference type="EMBL" id="JAICBX010000001">
    <property type="protein sequence ID" value="MBW8636227.1"/>
    <property type="molecule type" value="Genomic_DNA"/>
</dbReference>
<dbReference type="AlphaFoldDB" id="A0AAE2ZMS9"/>
<dbReference type="RefSeq" id="WP_220226928.1">
    <property type="nucleotide sequence ID" value="NZ_JAICBX010000001.1"/>
</dbReference>
<sequence length="174" mass="19258">MAHAPPAITMTPVARLSGPGYDVKMLSDEARKKFTAMDSIPAWEGLISGLVNTLADLCEYTGEARAKKVNEAIEMFLEFGSEDMAQAMLARDIIVGDKVSESLLERARNLNISREERDQLAEQGMKWKKLSMQQLQAWTKMRSKGKQQVIVKHVHVNDGGQAIVGAVNSKKSIE</sequence>